<feature type="signal peptide" evidence="1">
    <location>
        <begin position="1"/>
        <end position="22"/>
    </location>
</feature>
<dbReference type="SUPFAM" id="SSF56524">
    <property type="entry name" value="Oxidoreductase molybdopterin-binding domain"/>
    <property type="match status" value="1"/>
</dbReference>
<keyword evidence="4" id="KW-1185">Reference proteome</keyword>
<feature type="domain" description="Oxidoreductase molybdopterin-binding" evidence="2">
    <location>
        <begin position="49"/>
        <end position="158"/>
    </location>
</feature>
<dbReference type="OrthoDB" id="9778777at2"/>
<keyword evidence="1" id="KW-0732">Signal</keyword>
<dbReference type="InterPro" id="IPR036374">
    <property type="entry name" value="OxRdtase_Mopterin-bd_sf"/>
</dbReference>
<dbReference type="Gene3D" id="3.90.420.10">
    <property type="entry name" value="Oxidoreductase, molybdopterin-binding domain"/>
    <property type="match status" value="1"/>
</dbReference>
<feature type="chain" id="PRO_5012120294" evidence="1">
    <location>
        <begin position="23"/>
        <end position="161"/>
    </location>
</feature>
<evidence type="ECO:0000313" key="3">
    <source>
        <dbReference type="EMBL" id="SKA79743.1"/>
    </source>
</evidence>
<accession>A0A1T4WQX0</accession>
<name>A0A1T4WQX0_9BACT</name>
<organism evidence="3 4">
    <name type="scientific">Prosthecobacter debontii</name>
    <dbReference type="NCBI Taxonomy" id="48467"/>
    <lineage>
        <taxon>Bacteria</taxon>
        <taxon>Pseudomonadati</taxon>
        <taxon>Verrucomicrobiota</taxon>
        <taxon>Verrucomicrobiia</taxon>
        <taxon>Verrucomicrobiales</taxon>
        <taxon>Verrucomicrobiaceae</taxon>
        <taxon>Prosthecobacter</taxon>
    </lineage>
</organism>
<dbReference type="Proteomes" id="UP000190774">
    <property type="component" value="Unassembled WGS sequence"/>
</dbReference>
<dbReference type="InterPro" id="IPR000572">
    <property type="entry name" value="OxRdtase_Mopterin-bd_dom"/>
</dbReference>
<dbReference type="EMBL" id="FUYE01000002">
    <property type="protein sequence ID" value="SKA79743.1"/>
    <property type="molecule type" value="Genomic_DNA"/>
</dbReference>
<sequence>MTAYLRGFLGCLVLALAITSHASELIVKVGEEKPLKLTAEDLELLPHQTVKAKDHGGLEAEWTGVPLYQVLQQAGLRLGDSLRGSALAQYVLVTAADGYRTVFAPPEFDPRCTDDPVILADAVNGQSLDTAQGSFRIVLPKERRHFRWVRQVVKIDVLSAR</sequence>
<dbReference type="AlphaFoldDB" id="A0A1T4WQX0"/>
<evidence type="ECO:0000256" key="1">
    <source>
        <dbReference type="SAM" id="SignalP"/>
    </source>
</evidence>
<dbReference type="RefSeq" id="WP_078811771.1">
    <property type="nucleotide sequence ID" value="NZ_FUYE01000002.1"/>
</dbReference>
<dbReference type="STRING" id="48467.SAMN02745166_00536"/>
<evidence type="ECO:0000259" key="2">
    <source>
        <dbReference type="Pfam" id="PF00174"/>
    </source>
</evidence>
<evidence type="ECO:0000313" key="4">
    <source>
        <dbReference type="Proteomes" id="UP000190774"/>
    </source>
</evidence>
<proteinExistence type="predicted"/>
<dbReference type="Pfam" id="PF00174">
    <property type="entry name" value="Oxidored_molyb"/>
    <property type="match status" value="1"/>
</dbReference>
<gene>
    <name evidence="3" type="ORF">SAMN02745166_00536</name>
</gene>
<reference evidence="4" key="1">
    <citation type="submission" date="2017-02" db="EMBL/GenBank/DDBJ databases">
        <authorList>
            <person name="Varghese N."/>
            <person name="Submissions S."/>
        </authorList>
    </citation>
    <scope>NUCLEOTIDE SEQUENCE [LARGE SCALE GENOMIC DNA]</scope>
    <source>
        <strain evidence="4">ATCC 700200</strain>
    </source>
</reference>
<protein>
    <submittedName>
        <fullName evidence="3">Oxidoreductase molybdopterin binding domain-containing protein</fullName>
    </submittedName>
</protein>